<keyword evidence="3" id="KW-0186">Copper</keyword>
<dbReference type="GO" id="GO:0005507">
    <property type="term" value="F:copper ion binding"/>
    <property type="evidence" value="ECO:0007669"/>
    <property type="project" value="InterPro"/>
</dbReference>
<evidence type="ECO:0000256" key="1">
    <source>
        <dbReference type="ARBA" id="ARBA00004196"/>
    </source>
</evidence>
<reference evidence="6 7" key="1">
    <citation type="submission" date="2020-01" db="EMBL/GenBank/DDBJ databases">
        <authorList>
            <person name="Kim M."/>
        </authorList>
    </citation>
    <scope>NUCLEOTIDE SEQUENCE [LARGE SCALE GENOMIC DNA]</scope>
    <source>
        <strain evidence="6 7">BT10</strain>
    </source>
</reference>
<keyword evidence="2" id="KW-0479">Metal-binding</keyword>
<dbReference type="GO" id="GO:0050304">
    <property type="term" value="F:nitrous-oxide reductase activity"/>
    <property type="evidence" value="ECO:0007669"/>
    <property type="project" value="UniProtKB-EC"/>
</dbReference>
<dbReference type="EMBL" id="CP047897">
    <property type="protein sequence ID" value="QHL86358.1"/>
    <property type="molecule type" value="Genomic_DNA"/>
</dbReference>
<dbReference type="PANTHER" id="PTHR42838">
    <property type="entry name" value="CYTOCHROME C OXIDASE SUBUNIT II"/>
    <property type="match status" value="1"/>
</dbReference>
<dbReference type="SUPFAM" id="SSF50974">
    <property type="entry name" value="Nitrous oxide reductase, N-terminal domain"/>
    <property type="match status" value="1"/>
</dbReference>
<dbReference type="InterPro" id="IPR008972">
    <property type="entry name" value="Cupredoxin"/>
</dbReference>
<keyword evidence="5" id="KW-0732">Signal</keyword>
<dbReference type="AlphaFoldDB" id="A0A6P1NWN8"/>
<feature type="chain" id="PRO_5026930747" evidence="5">
    <location>
        <begin position="26"/>
        <end position="681"/>
    </location>
</feature>
<dbReference type="InterPro" id="IPR041114">
    <property type="entry name" value="Nos_propeller"/>
</dbReference>
<comment type="subcellular location">
    <subcellularLocation>
        <location evidence="1">Cell envelope</location>
    </subcellularLocation>
</comment>
<evidence type="ECO:0000256" key="4">
    <source>
        <dbReference type="SAM" id="MobiDB-lite"/>
    </source>
</evidence>
<evidence type="ECO:0000256" key="3">
    <source>
        <dbReference type="ARBA" id="ARBA00023008"/>
    </source>
</evidence>
<dbReference type="KEGG" id="nib:GU926_02430"/>
<dbReference type="Gene3D" id="2.60.40.420">
    <property type="entry name" value="Cupredoxins - blue copper proteins"/>
    <property type="match status" value="1"/>
</dbReference>
<protein>
    <submittedName>
        <fullName evidence="6">Sec-dependent nitrous-oxide reductase</fullName>
        <ecNumber evidence="6">1.7.2.4</ecNumber>
    </submittedName>
</protein>
<dbReference type="Pfam" id="PF18764">
    <property type="entry name" value="nos_propeller"/>
    <property type="match status" value="1"/>
</dbReference>
<dbReference type="InterPro" id="IPR011045">
    <property type="entry name" value="N2O_reductase_N"/>
</dbReference>
<dbReference type="Gene3D" id="2.130.10.10">
    <property type="entry name" value="YVTN repeat-like/Quinoprotein amine dehydrogenase"/>
    <property type="match status" value="1"/>
</dbReference>
<dbReference type="InterPro" id="IPR026468">
    <property type="entry name" value="Nitrous_oxide_Rdtase_Sec-dep"/>
</dbReference>
<evidence type="ECO:0000313" key="6">
    <source>
        <dbReference type="EMBL" id="QHL86358.1"/>
    </source>
</evidence>
<dbReference type="EC" id="1.7.2.4" evidence="6"/>
<dbReference type="Proteomes" id="UP000464214">
    <property type="component" value="Chromosome"/>
</dbReference>
<name>A0A6P1NWN8_9BACT</name>
<dbReference type="InterPro" id="IPR051403">
    <property type="entry name" value="NosZ/Cyto_c_oxidase_sub2"/>
</dbReference>
<accession>A0A6P1NWN8</accession>
<dbReference type="InterPro" id="IPR001505">
    <property type="entry name" value="Copper_CuA"/>
</dbReference>
<dbReference type="SUPFAM" id="SSF49503">
    <property type="entry name" value="Cupredoxins"/>
    <property type="match status" value="1"/>
</dbReference>
<gene>
    <name evidence="6" type="primary">nosZ</name>
    <name evidence="6" type="ORF">GU926_02430</name>
</gene>
<sequence>METLVNRFWKSAPKAALLLSLAAGSALQSCNKTGAGEGGGAAAGLDADAASKVYVAPGKHDELYSFLSGGFNGQVSVYGIPSGRLLKIIPVFSQFPENGYGYNEETKAMLQTSHGFIPWDDLHHPKLSRKDGMTDGRWLFVNGNNTPRVARVDLSTFETVEIMEIPNSAGNHCSPYPTNNNEYVLAGTRFSVPLDMKGGTADVSMEDYKDKFRGSISFIKVDQEKGDMELDFQVLVPGFDYDLANGGKGPSNDWVFFTTYNTEKAGTLKELGASQNDRDYLAAINWKLAAKYAAEGKAKEMPANYYHNKLDHGTHSAKSTIKKKVRYLLPEDCPGMMYLLPAPKSPHGIDVDPTGEFMVVNGKLASTLPVFSFSKMMKAIENKQFDGEKNGIPVLKYEAVLQGEVKEPGLGPLHTEFDGKGNAYSTMFVSSEVVKWSLKDLQVKDRMPVYYSPGHLMIPGGDTREPYGKYLVVMNKITKDRFLPTGPELMHSAQLIDISGDKMKMLLDFPTVAEPHYAQGIKADLIAPKSVKFFKLDENSHPQAAKKESDVSVTRKGNVVTVKMTAIRSHLTPDNIEGIQVGDTVNFHVTNLEQDWDVPHGFAVMGANNAETLIMPGATQSLKWIPKKTGVYPFYCTDFCSALHQEMQGYVRVSPKGSSVPISFSTGKKKPVPPAATASLK</sequence>
<dbReference type="PROSITE" id="PS00078">
    <property type="entry name" value="COX2"/>
    <property type="match status" value="1"/>
</dbReference>
<dbReference type="InterPro" id="IPR015943">
    <property type="entry name" value="WD40/YVTN_repeat-like_dom_sf"/>
</dbReference>
<dbReference type="RefSeq" id="WP_160688678.1">
    <property type="nucleotide sequence ID" value="NZ_CP047897.1"/>
</dbReference>
<organism evidence="6 7">
    <name type="scientific">Nibribacter ruber</name>
    <dbReference type="NCBI Taxonomy" id="2698458"/>
    <lineage>
        <taxon>Bacteria</taxon>
        <taxon>Pseudomonadati</taxon>
        <taxon>Bacteroidota</taxon>
        <taxon>Cytophagia</taxon>
        <taxon>Cytophagales</taxon>
        <taxon>Hymenobacteraceae</taxon>
        <taxon>Nibribacter</taxon>
    </lineage>
</organism>
<evidence type="ECO:0000313" key="7">
    <source>
        <dbReference type="Proteomes" id="UP000464214"/>
    </source>
</evidence>
<proteinExistence type="predicted"/>
<dbReference type="NCBIfam" id="TIGR04246">
    <property type="entry name" value="nitrous_NosZ_Gp"/>
    <property type="match status" value="1"/>
</dbReference>
<dbReference type="PANTHER" id="PTHR42838:SF2">
    <property type="entry name" value="NITROUS-OXIDE REDUCTASE"/>
    <property type="match status" value="1"/>
</dbReference>
<evidence type="ECO:0000256" key="5">
    <source>
        <dbReference type="SAM" id="SignalP"/>
    </source>
</evidence>
<feature type="signal peptide" evidence="5">
    <location>
        <begin position="1"/>
        <end position="25"/>
    </location>
</feature>
<evidence type="ECO:0000256" key="2">
    <source>
        <dbReference type="ARBA" id="ARBA00022723"/>
    </source>
</evidence>
<dbReference type="GO" id="GO:0030313">
    <property type="term" value="C:cell envelope"/>
    <property type="evidence" value="ECO:0007669"/>
    <property type="project" value="UniProtKB-SubCell"/>
</dbReference>
<dbReference type="PROSITE" id="PS51257">
    <property type="entry name" value="PROKAR_LIPOPROTEIN"/>
    <property type="match status" value="1"/>
</dbReference>
<keyword evidence="6" id="KW-0560">Oxidoreductase</keyword>
<keyword evidence="7" id="KW-1185">Reference proteome</keyword>
<feature type="region of interest" description="Disordered" evidence="4">
    <location>
        <begin position="662"/>
        <end position="681"/>
    </location>
</feature>